<dbReference type="AlphaFoldDB" id="A0A0P1I8K9"/>
<dbReference type="PANTHER" id="PTHR30363:SF4">
    <property type="entry name" value="GLYCEROL-3-PHOSPHATE REGULON REPRESSOR"/>
    <property type="match status" value="1"/>
</dbReference>
<dbReference type="STRING" id="1715693.PH7735_02033"/>
<evidence type="ECO:0000256" key="2">
    <source>
        <dbReference type="ARBA" id="ARBA00023015"/>
    </source>
</evidence>
<reference evidence="6" key="1">
    <citation type="submission" date="2015-09" db="EMBL/GenBank/DDBJ databases">
        <authorList>
            <person name="Rodrigo-Torres Lidia"/>
            <person name="Arahal R.David."/>
        </authorList>
    </citation>
    <scope>NUCLEOTIDE SEQUENCE [LARGE SCALE GENOMIC DNA]</scope>
    <source>
        <strain evidence="6">CECT 7735</strain>
    </source>
</reference>
<dbReference type="InterPro" id="IPR037171">
    <property type="entry name" value="NagB/RpiA_transferase-like"/>
</dbReference>
<dbReference type="Gene3D" id="1.10.10.10">
    <property type="entry name" value="Winged helix-like DNA-binding domain superfamily/Winged helix DNA-binding domain"/>
    <property type="match status" value="1"/>
</dbReference>
<dbReference type="PRINTS" id="PR00037">
    <property type="entry name" value="HTHLACR"/>
</dbReference>
<dbReference type="SMART" id="SM00420">
    <property type="entry name" value="HTH_DEOR"/>
    <property type="match status" value="1"/>
</dbReference>
<dbReference type="EMBL" id="CYTW01000002">
    <property type="protein sequence ID" value="CUJ98077.1"/>
    <property type="molecule type" value="Genomic_DNA"/>
</dbReference>
<name>A0A0P1I8K9_9RHOB</name>
<dbReference type="InterPro" id="IPR014036">
    <property type="entry name" value="DeoR-like_C"/>
</dbReference>
<dbReference type="Pfam" id="PF08220">
    <property type="entry name" value="HTH_DeoR"/>
    <property type="match status" value="1"/>
</dbReference>
<dbReference type="InterPro" id="IPR036388">
    <property type="entry name" value="WH-like_DNA-bd_sf"/>
</dbReference>
<gene>
    <name evidence="5" type="primary">glpR_2</name>
    <name evidence="5" type="ORF">PH7735_02033</name>
</gene>
<dbReference type="Proteomes" id="UP000051870">
    <property type="component" value="Unassembled WGS sequence"/>
</dbReference>
<evidence type="ECO:0000313" key="6">
    <source>
        <dbReference type="Proteomes" id="UP000051870"/>
    </source>
</evidence>
<dbReference type="PROSITE" id="PS51000">
    <property type="entry name" value="HTH_DEOR_2"/>
    <property type="match status" value="1"/>
</dbReference>
<dbReference type="Gene3D" id="3.40.50.1360">
    <property type="match status" value="1"/>
</dbReference>
<dbReference type="SMART" id="SM01134">
    <property type="entry name" value="DeoRC"/>
    <property type="match status" value="1"/>
</dbReference>
<dbReference type="InterPro" id="IPR050313">
    <property type="entry name" value="Carb_Metab_HTH_regulators"/>
</dbReference>
<protein>
    <submittedName>
        <fullName evidence="5">Glycerol-3-phosphate regulon repressor</fullName>
    </submittedName>
</protein>
<dbReference type="PANTHER" id="PTHR30363">
    <property type="entry name" value="HTH-TYPE TRANSCRIPTIONAL REGULATOR SRLR-RELATED"/>
    <property type="match status" value="1"/>
</dbReference>
<dbReference type="InterPro" id="IPR001034">
    <property type="entry name" value="DeoR_HTH"/>
</dbReference>
<proteinExistence type="predicted"/>
<dbReference type="Pfam" id="PF00455">
    <property type="entry name" value="DeoRC"/>
    <property type="match status" value="1"/>
</dbReference>
<evidence type="ECO:0000313" key="5">
    <source>
        <dbReference type="EMBL" id="CUJ98077.1"/>
    </source>
</evidence>
<dbReference type="SUPFAM" id="SSF100950">
    <property type="entry name" value="NagB/RpiA/CoA transferase-like"/>
    <property type="match status" value="1"/>
</dbReference>
<dbReference type="SUPFAM" id="SSF46785">
    <property type="entry name" value="Winged helix' DNA-binding domain"/>
    <property type="match status" value="1"/>
</dbReference>
<dbReference type="GeneID" id="83881067"/>
<evidence type="ECO:0000256" key="1">
    <source>
        <dbReference type="ARBA" id="ARBA00022491"/>
    </source>
</evidence>
<keyword evidence="6" id="KW-1185">Reference proteome</keyword>
<keyword evidence="2" id="KW-0805">Transcription regulation</keyword>
<evidence type="ECO:0000256" key="3">
    <source>
        <dbReference type="ARBA" id="ARBA00023163"/>
    </source>
</evidence>
<sequence length="249" mass="26659">MIRTVEILEIAKSEGKVLVDDLAQRFGVTTQTIRRDLADLAETGKLERVHGGAVMPSGVVNLDYIQRQELNAAGKARIGRACAAHVPENASIFVNIGTTNEAVSRELLSHKNLLIVTNSLNSANILSANPDCDIIVAGGNLRRSDGGLLGNLTTQVVDLFKFDLAIISCAGIDEEGDLLEFDLQEVHATKAILRQAKSTFVVADQTKIGRTAPGRIGNLASVTKVFTDAPLPLPINDLCSESETEMIVC</sequence>
<evidence type="ECO:0000259" key="4">
    <source>
        <dbReference type="PROSITE" id="PS51000"/>
    </source>
</evidence>
<feature type="domain" description="HTH deoR-type" evidence="4">
    <location>
        <begin position="1"/>
        <end position="55"/>
    </location>
</feature>
<dbReference type="InterPro" id="IPR036390">
    <property type="entry name" value="WH_DNA-bd_sf"/>
</dbReference>
<accession>A0A0P1I8K9</accession>
<organism evidence="5 6">
    <name type="scientific">Shimia thalassica</name>
    <dbReference type="NCBI Taxonomy" id="1715693"/>
    <lineage>
        <taxon>Bacteria</taxon>
        <taxon>Pseudomonadati</taxon>
        <taxon>Pseudomonadota</taxon>
        <taxon>Alphaproteobacteria</taxon>
        <taxon>Rhodobacterales</taxon>
        <taxon>Roseobacteraceae</taxon>
    </lineage>
</organism>
<keyword evidence="3" id="KW-0804">Transcription</keyword>
<dbReference type="GO" id="GO:0003700">
    <property type="term" value="F:DNA-binding transcription factor activity"/>
    <property type="evidence" value="ECO:0007669"/>
    <property type="project" value="InterPro"/>
</dbReference>
<keyword evidence="1" id="KW-0678">Repressor</keyword>
<dbReference type="RefSeq" id="WP_058311253.1">
    <property type="nucleotide sequence ID" value="NZ_CYTW01000002.1"/>
</dbReference>